<comment type="caution">
    <text evidence="1">The sequence shown here is derived from an EMBL/GenBank/DDBJ whole genome shotgun (WGS) entry which is preliminary data.</text>
</comment>
<evidence type="ECO:0000313" key="2">
    <source>
        <dbReference type="Proteomes" id="UP000663866"/>
    </source>
</evidence>
<sequence>MIVFNDDDAIQEYEKQSLAKTENLDADKILTESLKNLDYAKKLEVLHGIHEFKKSLGDFLRDKANGDGVLTTSDVTTFFAGLQEKRKEQQRTTFMPPDNCKF</sequence>
<dbReference type="Proteomes" id="UP000663866">
    <property type="component" value="Unassembled WGS sequence"/>
</dbReference>
<evidence type="ECO:0000313" key="1">
    <source>
        <dbReference type="EMBL" id="CAF4488655.1"/>
    </source>
</evidence>
<name>A0A820UQB9_9BILA</name>
<gene>
    <name evidence="1" type="ORF">OVN521_LOCUS40074</name>
</gene>
<dbReference type="EMBL" id="CAJOBG010051589">
    <property type="protein sequence ID" value="CAF4488655.1"/>
    <property type="molecule type" value="Genomic_DNA"/>
</dbReference>
<keyword evidence="2" id="KW-1185">Reference proteome</keyword>
<organism evidence="1 2">
    <name type="scientific">Rotaria magnacalcarata</name>
    <dbReference type="NCBI Taxonomy" id="392030"/>
    <lineage>
        <taxon>Eukaryota</taxon>
        <taxon>Metazoa</taxon>
        <taxon>Spiralia</taxon>
        <taxon>Gnathifera</taxon>
        <taxon>Rotifera</taxon>
        <taxon>Eurotatoria</taxon>
        <taxon>Bdelloidea</taxon>
        <taxon>Philodinida</taxon>
        <taxon>Philodinidae</taxon>
        <taxon>Rotaria</taxon>
    </lineage>
</organism>
<protein>
    <submittedName>
        <fullName evidence="1">Uncharacterized protein</fullName>
    </submittedName>
</protein>
<proteinExistence type="predicted"/>
<reference evidence="1" key="1">
    <citation type="submission" date="2021-02" db="EMBL/GenBank/DDBJ databases">
        <authorList>
            <person name="Nowell W R."/>
        </authorList>
    </citation>
    <scope>NUCLEOTIDE SEQUENCE</scope>
</reference>
<accession>A0A820UQB9</accession>
<dbReference type="AlphaFoldDB" id="A0A820UQB9"/>